<dbReference type="EMBL" id="CAEZUY010000023">
    <property type="protein sequence ID" value="CAB4610911.1"/>
    <property type="molecule type" value="Genomic_DNA"/>
</dbReference>
<keyword evidence="3" id="KW-0067">ATP-binding</keyword>
<evidence type="ECO:0000256" key="3">
    <source>
        <dbReference type="ARBA" id="ARBA00022840"/>
    </source>
</evidence>
<dbReference type="GO" id="GO:0035999">
    <property type="term" value="P:tetrahydrofolate interconversion"/>
    <property type="evidence" value="ECO:0007669"/>
    <property type="project" value="TreeGrafter"/>
</dbReference>
<dbReference type="GO" id="GO:0009396">
    <property type="term" value="P:folic acid-containing compound biosynthetic process"/>
    <property type="evidence" value="ECO:0007669"/>
    <property type="project" value="TreeGrafter"/>
</dbReference>
<evidence type="ECO:0000313" key="7">
    <source>
        <dbReference type="EMBL" id="CAB4719826.1"/>
    </source>
</evidence>
<dbReference type="EMBL" id="CAEZUD010000002">
    <property type="protein sequence ID" value="CAB4582737.1"/>
    <property type="molecule type" value="Genomic_DNA"/>
</dbReference>
<protein>
    <submittedName>
        <fullName evidence="7">Unannotated protein</fullName>
    </submittedName>
</protein>
<dbReference type="EMBL" id="CAEZYL010000017">
    <property type="protein sequence ID" value="CAB4719826.1"/>
    <property type="molecule type" value="Genomic_DNA"/>
</dbReference>
<accession>A0A6J6R9V0</accession>
<dbReference type="PIRSF" id="PIRSF006806">
    <property type="entry name" value="FTHF_cligase"/>
    <property type="match status" value="1"/>
</dbReference>
<dbReference type="InterPro" id="IPR002698">
    <property type="entry name" value="FTHF_cligase"/>
</dbReference>
<evidence type="ECO:0000313" key="8">
    <source>
        <dbReference type="EMBL" id="CAB4890485.1"/>
    </source>
</evidence>
<evidence type="ECO:0000256" key="1">
    <source>
        <dbReference type="ARBA" id="ARBA00010638"/>
    </source>
</evidence>
<evidence type="ECO:0000313" key="5">
    <source>
        <dbReference type="EMBL" id="CAB4582737.1"/>
    </source>
</evidence>
<dbReference type="PANTHER" id="PTHR23407:SF1">
    <property type="entry name" value="5-FORMYLTETRAHYDROFOLATE CYCLO-LIGASE"/>
    <property type="match status" value="1"/>
</dbReference>
<keyword evidence="2" id="KW-0547">Nucleotide-binding</keyword>
<evidence type="ECO:0000256" key="2">
    <source>
        <dbReference type="ARBA" id="ARBA00022741"/>
    </source>
</evidence>
<dbReference type="SUPFAM" id="SSF100950">
    <property type="entry name" value="NagB/RpiA/CoA transferase-like"/>
    <property type="match status" value="1"/>
</dbReference>
<dbReference type="InterPro" id="IPR037171">
    <property type="entry name" value="NagB/RpiA_transferase-like"/>
</dbReference>
<dbReference type="InterPro" id="IPR024185">
    <property type="entry name" value="FTHF_cligase-like_sf"/>
</dbReference>
<dbReference type="EMBL" id="CAFBME010000016">
    <property type="protein sequence ID" value="CAB4890485.1"/>
    <property type="molecule type" value="Genomic_DNA"/>
</dbReference>
<dbReference type="Gene3D" id="3.40.50.10420">
    <property type="entry name" value="NagB/RpiA/CoA transferase-like"/>
    <property type="match status" value="1"/>
</dbReference>
<evidence type="ECO:0000313" key="6">
    <source>
        <dbReference type="EMBL" id="CAB4610911.1"/>
    </source>
</evidence>
<proteinExistence type="inferred from homology"/>
<name>A0A6J6R9V0_9ZZZZ</name>
<dbReference type="EMBL" id="CAEZSC010000009">
    <property type="protein sequence ID" value="CAB4530895.1"/>
    <property type="molecule type" value="Genomic_DNA"/>
</dbReference>
<organism evidence="7">
    <name type="scientific">freshwater metagenome</name>
    <dbReference type="NCBI Taxonomy" id="449393"/>
    <lineage>
        <taxon>unclassified sequences</taxon>
        <taxon>metagenomes</taxon>
        <taxon>ecological metagenomes</taxon>
    </lineage>
</organism>
<dbReference type="EMBL" id="CAFBPI010000003">
    <property type="protein sequence ID" value="CAB5004334.1"/>
    <property type="molecule type" value="Genomic_DNA"/>
</dbReference>
<evidence type="ECO:0000313" key="4">
    <source>
        <dbReference type="EMBL" id="CAB4530895.1"/>
    </source>
</evidence>
<dbReference type="NCBIfam" id="TIGR02727">
    <property type="entry name" value="MTHFS_bact"/>
    <property type="match status" value="1"/>
</dbReference>
<comment type="similarity">
    <text evidence="1">Belongs to the 5-formyltetrahydrofolate cyclo-ligase family.</text>
</comment>
<reference evidence="7" key="1">
    <citation type="submission" date="2020-05" db="EMBL/GenBank/DDBJ databases">
        <authorList>
            <person name="Chiriac C."/>
            <person name="Salcher M."/>
            <person name="Ghai R."/>
            <person name="Kavagutti S V."/>
        </authorList>
    </citation>
    <scope>NUCLEOTIDE SEQUENCE</scope>
</reference>
<dbReference type="Pfam" id="PF01812">
    <property type="entry name" value="5-FTHF_cyc-lig"/>
    <property type="match status" value="1"/>
</dbReference>
<dbReference type="AlphaFoldDB" id="A0A6J6R9V0"/>
<dbReference type="GO" id="GO:0005524">
    <property type="term" value="F:ATP binding"/>
    <property type="evidence" value="ECO:0007669"/>
    <property type="project" value="UniProtKB-KW"/>
</dbReference>
<dbReference type="GO" id="GO:0030272">
    <property type="term" value="F:5-formyltetrahydrofolate cyclo-ligase activity"/>
    <property type="evidence" value="ECO:0007669"/>
    <property type="project" value="TreeGrafter"/>
</dbReference>
<evidence type="ECO:0000313" key="9">
    <source>
        <dbReference type="EMBL" id="CAB5004334.1"/>
    </source>
</evidence>
<gene>
    <name evidence="4" type="ORF">UFOPK1380_00281</name>
    <name evidence="5" type="ORF">UFOPK1778_00107</name>
    <name evidence="6" type="ORF">UFOPK1863_00391</name>
    <name evidence="7" type="ORF">UFOPK2689_00458</name>
    <name evidence="8" type="ORF">UFOPK3555_00304</name>
    <name evidence="9" type="ORF">UFOPK4095_00077</name>
</gene>
<dbReference type="PANTHER" id="PTHR23407">
    <property type="entry name" value="ATPASE INHIBITOR/5-FORMYLTETRAHYDROFOLATE CYCLO-LIGASE"/>
    <property type="match status" value="1"/>
</dbReference>
<sequence length="182" mass="20189">MSKSELRNHYRRERELTYIPGSWLHILASAEFNGVARIASYLSYGTEPDTAELNRTILAKGIDLVIPAMQSDKSLLWYSWNGEISSLKKKGKIYEPSDGTPIDPASIDVVIVPTLHANRSGFRLGQGGGSYDRALTQIHGWKIGLIYSGELTAEELPIESHDQKLDAVATPEMIVRFTAKNS</sequence>